<dbReference type="Gene3D" id="2.60.120.40">
    <property type="match status" value="1"/>
</dbReference>
<organism evidence="1">
    <name type="scientific">uncultured Caudovirales phage</name>
    <dbReference type="NCBI Taxonomy" id="2100421"/>
    <lineage>
        <taxon>Viruses</taxon>
        <taxon>Duplodnaviria</taxon>
        <taxon>Heunggongvirae</taxon>
        <taxon>Uroviricota</taxon>
        <taxon>Caudoviricetes</taxon>
        <taxon>Peduoviridae</taxon>
        <taxon>Maltschvirus</taxon>
        <taxon>Maltschvirus maltsch</taxon>
    </lineage>
</organism>
<proteinExistence type="predicted"/>
<reference evidence="1" key="1">
    <citation type="submission" date="2020-04" db="EMBL/GenBank/DDBJ databases">
        <authorList>
            <person name="Chiriac C."/>
            <person name="Salcher M."/>
            <person name="Ghai R."/>
            <person name="Kavagutti S V."/>
        </authorList>
    </citation>
    <scope>NUCLEOTIDE SEQUENCE</scope>
</reference>
<dbReference type="InterPro" id="IPR008983">
    <property type="entry name" value="Tumour_necrosis_fac-like_dom"/>
</dbReference>
<protein>
    <submittedName>
        <fullName evidence="1">Uncharacterized protein</fullName>
    </submittedName>
</protein>
<sequence length="199" mass="22498">MIDLNYNRRYKEVTTISDSDYIYYDNNTQILQRILYSDFVDAINTSIGLPKYGSFFSTQIQAPTINTITAITYNNTDTSATSGISILDNSKIKVDTTGVYNIQFSAQIKRTAGGVTKQIIIWLRKNGIDVPSTSTHITMQSNDDYIVSAWNFYLQLNANEYAELMMWQNDAIELIYEVANTAVPYPIVPSVILTIQKIS</sequence>
<accession>A0A6J5MQ21</accession>
<evidence type="ECO:0000313" key="1">
    <source>
        <dbReference type="EMBL" id="CAB4148522.1"/>
    </source>
</evidence>
<gene>
    <name evidence="1" type="ORF">UFOVP523_8</name>
</gene>
<dbReference type="EMBL" id="LR796502">
    <property type="protein sequence ID" value="CAB4148522.1"/>
    <property type="molecule type" value="Genomic_DNA"/>
</dbReference>
<name>A0A6J5MQ21_9CAUD</name>